<dbReference type="Proteomes" id="UP000499080">
    <property type="component" value="Unassembled WGS sequence"/>
</dbReference>
<dbReference type="AlphaFoldDB" id="A0A4Y2TIJ4"/>
<reference evidence="1 2" key="1">
    <citation type="journal article" date="2019" name="Sci. Rep.">
        <title>Orb-weaving spider Araneus ventricosus genome elucidates the spidroin gene catalogue.</title>
        <authorList>
            <person name="Kono N."/>
            <person name="Nakamura H."/>
            <person name="Ohtoshi R."/>
            <person name="Moran D.A.P."/>
            <person name="Shinohara A."/>
            <person name="Yoshida Y."/>
            <person name="Fujiwara M."/>
            <person name="Mori M."/>
            <person name="Tomita M."/>
            <person name="Arakawa K."/>
        </authorList>
    </citation>
    <scope>NUCLEOTIDE SEQUENCE [LARGE SCALE GENOMIC DNA]</scope>
</reference>
<protein>
    <submittedName>
        <fullName evidence="1">Uncharacterized protein</fullName>
    </submittedName>
</protein>
<comment type="caution">
    <text evidence="1">The sequence shown here is derived from an EMBL/GenBank/DDBJ whole genome shotgun (WGS) entry which is preliminary data.</text>
</comment>
<gene>
    <name evidence="1" type="ORF">AVEN_263103_1</name>
</gene>
<organism evidence="1 2">
    <name type="scientific">Araneus ventricosus</name>
    <name type="common">Orbweaver spider</name>
    <name type="synonym">Epeira ventricosa</name>
    <dbReference type="NCBI Taxonomy" id="182803"/>
    <lineage>
        <taxon>Eukaryota</taxon>
        <taxon>Metazoa</taxon>
        <taxon>Ecdysozoa</taxon>
        <taxon>Arthropoda</taxon>
        <taxon>Chelicerata</taxon>
        <taxon>Arachnida</taxon>
        <taxon>Araneae</taxon>
        <taxon>Araneomorphae</taxon>
        <taxon>Entelegynae</taxon>
        <taxon>Araneoidea</taxon>
        <taxon>Araneidae</taxon>
        <taxon>Araneus</taxon>
    </lineage>
</organism>
<proteinExistence type="predicted"/>
<keyword evidence="2" id="KW-1185">Reference proteome</keyword>
<sequence length="90" mass="10266">MSSLKTTIKEIGPADKAETQEYALEYRVNMMVLIRNNMSSLKTTIGRNWVQPTKAETQGNMLLDTRPITDNSSLDASVGWRITERVFMNR</sequence>
<accession>A0A4Y2TIJ4</accession>
<name>A0A4Y2TIJ4_ARAVE</name>
<dbReference type="EMBL" id="BGPR01028413">
    <property type="protein sequence ID" value="GBN99563.1"/>
    <property type="molecule type" value="Genomic_DNA"/>
</dbReference>
<evidence type="ECO:0000313" key="1">
    <source>
        <dbReference type="EMBL" id="GBN99563.1"/>
    </source>
</evidence>
<evidence type="ECO:0000313" key="2">
    <source>
        <dbReference type="Proteomes" id="UP000499080"/>
    </source>
</evidence>